<dbReference type="Gene3D" id="1.10.8.260">
    <property type="entry name" value="HI0933 insert domain-like"/>
    <property type="match status" value="1"/>
</dbReference>
<evidence type="ECO:0000256" key="2">
    <source>
        <dbReference type="ARBA" id="ARBA00022630"/>
    </source>
</evidence>
<dbReference type="InterPro" id="IPR023166">
    <property type="entry name" value="BaiN-like_dom_sf"/>
</dbReference>
<dbReference type="Pfam" id="PF22780">
    <property type="entry name" value="HI0933_like_1st"/>
    <property type="match status" value="1"/>
</dbReference>
<keyword evidence="7" id="KW-1185">Reference proteome</keyword>
<protein>
    <submittedName>
        <fullName evidence="6">NAD(P)/FAD-dependent oxidoreductase</fullName>
    </submittedName>
</protein>
<dbReference type="InterPro" id="IPR057661">
    <property type="entry name" value="RsdA/BaiN/AoA(So)_Rossmann"/>
</dbReference>
<keyword evidence="2" id="KW-0285">Flavoprotein</keyword>
<dbReference type="PRINTS" id="PR00368">
    <property type="entry name" value="FADPNR"/>
</dbReference>
<comment type="cofactor">
    <cofactor evidence="1">
        <name>FAD</name>
        <dbReference type="ChEBI" id="CHEBI:57692"/>
    </cofactor>
</comment>
<comment type="caution">
    <text evidence="6">The sequence shown here is derived from an EMBL/GenBank/DDBJ whole genome shotgun (WGS) entry which is preliminary data.</text>
</comment>
<dbReference type="PRINTS" id="PR00411">
    <property type="entry name" value="PNDRDTASEI"/>
</dbReference>
<dbReference type="PANTHER" id="PTHR42887">
    <property type="entry name" value="OS12G0638800 PROTEIN"/>
    <property type="match status" value="1"/>
</dbReference>
<proteinExistence type="predicted"/>
<dbReference type="EMBL" id="QZDT01000006">
    <property type="protein sequence ID" value="NBJ92133.1"/>
    <property type="molecule type" value="Genomic_DNA"/>
</dbReference>
<dbReference type="Gene3D" id="2.40.30.10">
    <property type="entry name" value="Translation factors"/>
    <property type="match status" value="1"/>
</dbReference>
<name>A0A9X5BE62_9FIRM</name>
<dbReference type="NCBIfam" id="TIGR00275">
    <property type="entry name" value="aminoacetone oxidase family FAD-binding enzyme"/>
    <property type="match status" value="1"/>
</dbReference>
<evidence type="ECO:0000259" key="5">
    <source>
        <dbReference type="Pfam" id="PF22780"/>
    </source>
</evidence>
<evidence type="ECO:0000259" key="4">
    <source>
        <dbReference type="Pfam" id="PF03486"/>
    </source>
</evidence>
<evidence type="ECO:0000313" key="6">
    <source>
        <dbReference type="EMBL" id="NBJ92133.1"/>
    </source>
</evidence>
<keyword evidence="3" id="KW-0274">FAD</keyword>
<accession>A0A9X5BE62</accession>
<dbReference type="Gene3D" id="3.50.50.60">
    <property type="entry name" value="FAD/NAD(P)-binding domain"/>
    <property type="match status" value="1"/>
</dbReference>
<sequence length="417" mass="45892">MENKMKIAVIGAGASGMTAAITAAKQGAEVTLFEKNERVGKKILATGNGKCNLGNLEFSMDQYYCEDKDKLQKMFGIFSTWDAVAFFENMGLMVKDKNGYLYPYSEQASSVLDVLRMELDREKVKLIAEAEIVSLKHEDGENLFVLKDAKGNSYFFEKVIIACGSPASLKKGDGMTGYALAKMLGHKVKDVVPGLVQLKSDETFIKALSGVRCQAGISLLVNGEKVDDEKGELQFTDYGISGIPVFQFSRQVSYAMKEGKDVSVLVDFYPDQDDKAFTYMSRLRYDVLLDKTVENYLTGTLNKKINMVLLKQAGLKPDMKAQEVGYKTIWEIMKKSRAFPIHISGVNAMENAQVCAGGVDFGQMNQELESEIVKGLYFAGEMVDVDGKCGGYNLQWAWSSGYIAGRNAAGGSTFEGD</sequence>
<feature type="domain" description="RsdA/BaiN/AoA(So)-like Rossmann fold-like" evidence="4">
    <location>
        <begin position="6"/>
        <end position="406"/>
    </location>
</feature>
<dbReference type="Pfam" id="PF03486">
    <property type="entry name" value="HI0933_like"/>
    <property type="match status" value="1"/>
</dbReference>
<dbReference type="AlphaFoldDB" id="A0A9X5BE62"/>
<dbReference type="SUPFAM" id="SSF160996">
    <property type="entry name" value="HI0933 insert domain-like"/>
    <property type="match status" value="1"/>
</dbReference>
<evidence type="ECO:0000256" key="3">
    <source>
        <dbReference type="ARBA" id="ARBA00022827"/>
    </source>
</evidence>
<evidence type="ECO:0000313" key="7">
    <source>
        <dbReference type="Proteomes" id="UP001154420"/>
    </source>
</evidence>
<reference evidence="6" key="1">
    <citation type="submission" date="2018-09" db="EMBL/GenBank/DDBJ databases">
        <title>Murine metabolic-syndrome-specific gut microbial biobank.</title>
        <authorList>
            <person name="Liu C."/>
        </authorList>
    </citation>
    <scope>NUCLEOTIDE SEQUENCE</scope>
    <source>
        <strain evidence="6">D42-62</strain>
    </source>
</reference>
<dbReference type="InterPro" id="IPR055178">
    <property type="entry name" value="RsdA/BaiN/AoA(So)-like_dom"/>
</dbReference>
<organism evidence="6 7">
    <name type="scientific">Parablautia muri</name>
    <dbReference type="NCBI Taxonomy" id="2320879"/>
    <lineage>
        <taxon>Bacteria</taxon>
        <taxon>Bacillati</taxon>
        <taxon>Bacillota</taxon>
        <taxon>Clostridia</taxon>
        <taxon>Lachnospirales</taxon>
        <taxon>Lachnospiraceae</taxon>
        <taxon>Parablautia</taxon>
    </lineage>
</organism>
<dbReference type="InterPro" id="IPR036188">
    <property type="entry name" value="FAD/NAD-bd_sf"/>
</dbReference>
<dbReference type="RefSeq" id="WP_160559203.1">
    <property type="nucleotide sequence ID" value="NZ_QZDT01000006.1"/>
</dbReference>
<dbReference type="InterPro" id="IPR004792">
    <property type="entry name" value="BaiN-like"/>
</dbReference>
<dbReference type="SUPFAM" id="SSF51905">
    <property type="entry name" value="FAD/NAD(P)-binding domain"/>
    <property type="match status" value="1"/>
</dbReference>
<gene>
    <name evidence="6" type="ORF">D5281_05900</name>
</gene>
<evidence type="ECO:0000256" key="1">
    <source>
        <dbReference type="ARBA" id="ARBA00001974"/>
    </source>
</evidence>
<feature type="domain" description="RsdA/BaiN/AoA(So)-like insert" evidence="5">
    <location>
        <begin position="192"/>
        <end position="354"/>
    </location>
</feature>
<dbReference type="PANTHER" id="PTHR42887:SF2">
    <property type="entry name" value="OS12G0638800 PROTEIN"/>
    <property type="match status" value="1"/>
</dbReference>
<dbReference type="OrthoDB" id="9773233at2"/>
<dbReference type="Proteomes" id="UP001154420">
    <property type="component" value="Unassembled WGS sequence"/>
</dbReference>